<accession>A0AAW1P5H0</accession>
<name>A0AAW1P5H0_9CHLO</name>
<dbReference type="EMBL" id="JALJOR010000016">
    <property type="protein sequence ID" value="KAK9805278.1"/>
    <property type="molecule type" value="Genomic_DNA"/>
</dbReference>
<keyword evidence="2" id="KW-1185">Reference proteome</keyword>
<organism evidence="1 2">
    <name type="scientific">[Myrmecia] bisecta</name>
    <dbReference type="NCBI Taxonomy" id="41462"/>
    <lineage>
        <taxon>Eukaryota</taxon>
        <taxon>Viridiplantae</taxon>
        <taxon>Chlorophyta</taxon>
        <taxon>core chlorophytes</taxon>
        <taxon>Trebouxiophyceae</taxon>
        <taxon>Trebouxiales</taxon>
        <taxon>Trebouxiaceae</taxon>
        <taxon>Myrmecia</taxon>
    </lineage>
</organism>
<comment type="caution">
    <text evidence="1">The sequence shown here is derived from an EMBL/GenBank/DDBJ whole genome shotgun (WGS) entry which is preliminary data.</text>
</comment>
<gene>
    <name evidence="1" type="ORF">WJX72_010674</name>
</gene>
<sequence>MGIVDYMAHPDNLGAIRSLETLNPSYKLVQQEMGVRRRQQCADLLNGQRNLGTNSKVPQDAIDCICDKTGENIPYYVCNTRYHAVLVPTVIDYVGNNTGPASGTATSGRRRLLHDDEHNPMDMSRPPIWMTSV</sequence>
<reference evidence="1 2" key="1">
    <citation type="journal article" date="2024" name="Nat. Commun.">
        <title>Phylogenomics reveals the evolutionary origins of lichenization in chlorophyte algae.</title>
        <authorList>
            <person name="Puginier C."/>
            <person name="Libourel C."/>
            <person name="Otte J."/>
            <person name="Skaloud P."/>
            <person name="Haon M."/>
            <person name="Grisel S."/>
            <person name="Petersen M."/>
            <person name="Berrin J.G."/>
            <person name="Delaux P.M."/>
            <person name="Dal Grande F."/>
            <person name="Keller J."/>
        </authorList>
    </citation>
    <scope>NUCLEOTIDE SEQUENCE [LARGE SCALE GENOMIC DNA]</scope>
    <source>
        <strain evidence="1 2">SAG 2043</strain>
    </source>
</reference>
<evidence type="ECO:0000313" key="1">
    <source>
        <dbReference type="EMBL" id="KAK9805278.1"/>
    </source>
</evidence>
<dbReference type="AlphaFoldDB" id="A0AAW1P5H0"/>
<protein>
    <submittedName>
        <fullName evidence="1">Uncharacterized protein</fullName>
    </submittedName>
</protein>
<proteinExistence type="predicted"/>
<dbReference type="Proteomes" id="UP001489004">
    <property type="component" value="Unassembled WGS sequence"/>
</dbReference>
<evidence type="ECO:0000313" key="2">
    <source>
        <dbReference type="Proteomes" id="UP001489004"/>
    </source>
</evidence>